<comment type="caution">
    <text evidence="1">The sequence shown here is derived from an EMBL/GenBank/DDBJ whole genome shotgun (WGS) entry which is preliminary data.</text>
</comment>
<keyword evidence="2" id="KW-1185">Reference proteome</keyword>
<protein>
    <submittedName>
        <fullName evidence="1">Uncharacterized protein</fullName>
    </submittedName>
</protein>
<name>A0ABY2KPY4_9RHOB</name>
<dbReference type="RefSeq" id="WP_135430820.1">
    <property type="nucleotide sequence ID" value="NZ_RPEM01000006.1"/>
</dbReference>
<reference evidence="1 2" key="1">
    <citation type="submission" date="2018-11" db="EMBL/GenBank/DDBJ databases">
        <title>Tabrizicola sp. isolated from sediment of alpine lake.</title>
        <authorList>
            <person name="Liu Z."/>
        </authorList>
    </citation>
    <scope>NUCLEOTIDE SEQUENCE [LARGE SCALE GENOMIC DNA]</scope>
    <source>
        <strain evidence="1 2">DRYC-M-16</strain>
    </source>
</reference>
<sequence length="138" mass="15795">MNIEKTISDLPNTETRKLRDLLVNANKVLSKDPKHLQAAHLRDALTEELARRKVSNRTRIGPLWWEPHDPDVAEFFAYDEAQSTILVAAIFKRATHTATRKAVYSVRIGDQTLDGQFEEVAMARRAGSEAWEKRQKQV</sequence>
<dbReference type="EMBL" id="RPEM01000006">
    <property type="protein sequence ID" value="TGD43126.1"/>
    <property type="molecule type" value="Genomic_DNA"/>
</dbReference>
<gene>
    <name evidence="1" type="ORF">EEB11_09760</name>
</gene>
<evidence type="ECO:0000313" key="1">
    <source>
        <dbReference type="EMBL" id="TGD43126.1"/>
    </source>
</evidence>
<accession>A0ABY2KPY4</accession>
<proteinExistence type="predicted"/>
<dbReference type="Proteomes" id="UP000297741">
    <property type="component" value="Unassembled WGS sequence"/>
</dbReference>
<evidence type="ECO:0000313" key="2">
    <source>
        <dbReference type="Proteomes" id="UP000297741"/>
    </source>
</evidence>
<organism evidence="1 2">
    <name type="scientific">Pseudotabrizicola sediminis</name>
    <dbReference type="NCBI Taxonomy" id="2486418"/>
    <lineage>
        <taxon>Bacteria</taxon>
        <taxon>Pseudomonadati</taxon>
        <taxon>Pseudomonadota</taxon>
        <taxon>Alphaproteobacteria</taxon>
        <taxon>Rhodobacterales</taxon>
        <taxon>Paracoccaceae</taxon>
        <taxon>Pseudotabrizicola</taxon>
    </lineage>
</organism>